<keyword evidence="2" id="KW-0812">Transmembrane</keyword>
<evidence type="ECO:0000313" key="3">
    <source>
        <dbReference type="EMBL" id="VDC30846.1"/>
    </source>
</evidence>
<evidence type="ECO:0000256" key="2">
    <source>
        <dbReference type="SAM" id="Phobius"/>
    </source>
</evidence>
<sequence length="338" mass="34571">MGRKGEIMPQPTVRPRPRAYPPPEFPPRRAALFARTPSAVFPVILGLCGLQLALRTGLAATGLAPWAGDLLAGLVLPLIAFALFAYGVKIVRRAPVIMEDIRVVPSRAGLGAAGMAAMASAAILAPYAPGLAQGVLILALAAHGVLALLVLRGVAALPPGARGVDPGWHLIFTGPVVGALAAAMLGLRGLSVTLFFLALAAALAIMAVSLVQLIRRVPPAPLRPMLAIHLAPMSLFSSVAVLNGWPGVALGFAALAVAILAALSLAARWITAAGFSPLWGAFTFPLSAFAGMLFLNGATVAGWLALAAAGVVVPLIAWRVLRLWPGGRLAALTNAAEA</sequence>
<dbReference type="Proteomes" id="UP000277498">
    <property type="component" value="Unassembled WGS sequence"/>
</dbReference>
<dbReference type="AlphaFoldDB" id="A0A3P5XS66"/>
<evidence type="ECO:0000313" key="4">
    <source>
        <dbReference type="Proteomes" id="UP000277498"/>
    </source>
</evidence>
<dbReference type="GO" id="GO:0046583">
    <property type="term" value="F:monoatomic cation efflux transmembrane transporter activity"/>
    <property type="evidence" value="ECO:0007669"/>
    <property type="project" value="TreeGrafter"/>
</dbReference>
<proteinExistence type="predicted"/>
<gene>
    <name evidence="3" type="ORF">XINFAN_02745</name>
</gene>
<organism evidence="3 4">
    <name type="scientific">Pseudogemmobacter humi</name>
    <dbReference type="NCBI Taxonomy" id="2483812"/>
    <lineage>
        <taxon>Bacteria</taxon>
        <taxon>Pseudomonadati</taxon>
        <taxon>Pseudomonadota</taxon>
        <taxon>Alphaproteobacteria</taxon>
        <taxon>Rhodobacterales</taxon>
        <taxon>Paracoccaceae</taxon>
        <taxon>Pseudogemmobacter</taxon>
    </lineage>
</organism>
<dbReference type="GO" id="GO:0005886">
    <property type="term" value="C:plasma membrane"/>
    <property type="evidence" value="ECO:0007669"/>
    <property type="project" value="TreeGrafter"/>
</dbReference>
<dbReference type="PANTHER" id="PTHR37955">
    <property type="entry name" value="TELLURITE RESISTANCE PROTEIN TEHA"/>
    <property type="match status" value="1"/>
</dbReference>
<feature type="transmembrane region" description="Helical" evidence="2">
    <location>
        <begin position="167"/>
        <end position="187"/>
    </location>
</feature>
<keyword evidence="2" id="KW-1133">Transmembrane helix</keyword>
<dbReference type="CDD" id="cd09322">
    <property type="entry name" value="TDT_TehA_like"/>
    <property type="match status" value="1"/>
</dbReference>
<feature type="transmembrane region" description="Helical" evidence="2">
    <location>
        <begin position="193"/>
        <end position="214"/>
    </location>
</feature>
<feature type="transmembrane region" description="Helical" evidence="2">
    <location>
        <begin position="278"/>
        <end position="295"/>
    </location>
</feature>
<feature type="region of interest" description="Disordered" evidence="1">
    <location>
        <begin position="1"/>
        <end position="21"/>
    </location>
</feature>
<dbReference type="InterPro" id="IPR052951">
    <property type="entry name" value="Tellurite_res_ion_channel"/>
</dbReference>
<dbReference type="PANTHER" id="PTHR37955:SF1">
    <property type="entry name" value="DEP DOMAIN-CONTAINING PROTEIN"/>
    <property type="match status" value="1"/>
</dbReference>
<keyword evidence="4" id="KW-1185">Reference proteome</keyword>
<feature type="transmembrane region" description="Helical" evidence="2">
    <location>
        <begin position="251"/>
        <end position="271"/>
    </location>
</feature>
<protein>
    <submittedName>
        <fullName evidence="3">Potassium-tellurite ethidium and proflavin transporter</fullName>
    </submittedName>
</protein>
<dbReference type="InterPro" id="IPR038665">
    <property type="entry name" value="Voltage-dep_anion_channel_sf"/>
</dbReference>
<feature type="transmembrane region" description="Helical" evidence="2">
    <location>
        <begin position="108"/>
        <end position="128"/>
    </location>
</feature>
<feature type="transmembrane region" description="Helical" evidence="2">
    <location>
        <begin position="134"/>
        <end position="155"/>
    </location>
</feature>
<keyword evidence="2" id="KW-0472">Membrane</keyword>
<feature type="transmembrane region" description="Helical" evidence="2">
    <location>
        <begin position="226"/>
        <end position="245"/>
    </location>
</feature>
<evidence type="ECO:0000256" key="1">
    <source>
        <dbReference type="SAM" id="MobiDB-lite"/>
    </source>
</evidence>
<dbReference type="Gene3D" id="1.50.10.150">
    <property type="entry name" value="Voltage-dependent anion channel"/>
    <property type="match status" value="1"/>
</dbReference>
<accession>A0A3P5XS66</accession>
<dbReference type="EMBL" id="UXAW01000081">
    <property type="protein sequence ID" value="VDC30846.1"/>
    <property type="molecule type" value="Genomic_DNA"/>
</dbReference>
<name>A0A3P5XS66_9RHOB</name>
<feature type="compositionally biased region" description="Pro residues" evidence="1">
    <location>
        <begin position="12"/>
        <end position="21"/>
    </location>
</feature>
<feature type="transmembrane region" description="Helical" evidence="2">
    <location>
        <begin position="66"/>
        <end position="88"/>
    </location>
</feature>
<feature type="transmembrane region" description="Helical" evidence="2">
    <location>
        <begin position="32"/>
        <end position="54"/>
    </location>
</feature>
<feature type="transmembrane region" description="Helical" evidence="2">
    <location>
        <begin position="301"/>
        <end position="321"/>
    </location>
</feature>
<reference evidence="3 4" key="1">
    <citation type="submission" date="2018-11" db="EMBL/GenBank/DDBJ databases">
        <authorList>
            <person name="Criscuolo A."/>
        </authorList>
    </citation>
    <scope>NUCLEOTIDE SEQUENCE [LARGE SCALE GENOMIC DNA]</scope>
    <source>
        <strain evidence="3">ACIP111625</strain>
    </source>
</reference>